<keyword evidence="6 7" id="KW-0472">Membrane</keyword>
<feature type="transmembrane region" description="Helical" evidence="7">
    <location>
        <begin position="144"/>
        <end position="165"/>
    </location>
</feature>
<accession>A0A2T9Y4X5</accession>
<dbReference type="FunFam" id="1.20.1740.10:FF:000001">
    <property type="entry name" value="Amino acid permease"/>
    <property type="match status" value="1"/>
</dbReference>
<evidence type="ECO:0000259" key="8">
    <source>
        <dbReference type="Pfam" id="PF00324"/>
    </source>
</evidence>
<feature type="domain" description="Amino acid permease/ SLC12A" evidence="8">
    <location>
        <begin position="34"/>
        <end position="399"/>
    </location>
</feature>
<evidence type="ECO:0000256" key="5">
    <source>
        <dbReference type="ARBA" id="ARBA00022989"/>
    </source>
</evidence>
<feature type="transmembrane region" description="Helical" evidence="7">
    <location>
        <begin position="37"/>
        <end position="59"/>
    </location>
</feature>
<dbReference type="EMBL" id="MBFR01000499">
    <property type="protein sequence ID" value="PVU87399.1"/>
    <property type="molecule type" value="Genomic_DNA"/>
</dbReference>
<feature type="transmembrane region" description="Helical" evidence="7">
    <location>
        <begin position="65"/>
        <end position="95"/>
    </location>
</feature>
<evidence type="ECO:0000256" key="3">
    <source>
        <dbReference type="ARBA" id="ARBA00022692"/>
    </source>
</evidence>
<feature type="transmembrane region" description="Helical" evidence="7">
    <location>
        <begin position="314"/>
        <end position="336"/>
    </location>
</feature>
<feature type="transmembrane region" description="Helical" evidence="7">
    <location>
        <begin position="177"/>
        <end position="196"/>
    </location>
</feature>
<keyword evidence="2" id="KW-0813">Transport</keyword>
<evidence type="ECO:0000256" key="1">
    <source>
        <dbReference type="ARBA" id="ARBA00004141"/>
    </source>
</evidence>
<gene>
    <name evidence="9" type="ORF">BB561_006355</name>
</gene>
<evidence type="ECO:0000256" key="7">
    <source>
        <dbReference type="SAM" id="Phobius"/>
    </source>
</evidence>
<feature type="transmembrane region" description="Helical" evidence="7">
    <location>
        <begin position="116"/>
        <end position="138"/>
    </location>
</feature>
<keyword evidence="4" id="KW-0029">Amino-acid transport</keyword>
<dbReference type="InterPro" id="IPR004840">
    <property type="entry name" value="Amino_acid_permease_CS"/>
</dbReference>
<feature type="transmembrane region" description="Helical" evidence="7">
    <location>
        <begin position="257"/>
        <end position="276"/>
    </location>
</feature>
<evidence type="ECO:0000313" key="9">
    <source>
        <dbReference type="EMBL" id="PVU87399.1"/>
    </source>
</evidence>
<evidence type="ECO:0000313" key="10">
    <source>
        <dbReference type="Proteomes" id="UP000245383"/>
    </source>
</evidence>
<keyword evidence="10" id="KW-1185">Reference proteome</keyword>
<comment type="caution">
    <text evidence="9">The sequence shown here is derived from an EMBL/GenBank/DDBJ whole genome shotgun (WGS) entry which is preliminary data.</text>
</comment>
<dbReference type="PANTHER" id="PTHR43341:SF1">
    <property type="entry name" value="GENERAL AMINO-ACID PERMEASE GAP1"/>
    <property type="match status" value="1"/>
</dbReference>
<dbReference type="InterPro" id="IPR050524">
    <property type="entry name" value="APC_YAT"/>
</dbReference>
<name>A0A2T9Y4X5_9FUNG</name>
<proteinExistence type="predicted"/>
<dbReference type="OrthoDB" id="3900342at2759"/>
<keyword evidence="3 7" id="KW-0812">Transmembrane</keyword>
<sequence>MQDLEKSGESQYDKTATNKFVSQDNLKRTLKNRHMSMIAIGGTIGTGLFVASGSTLSTAGPAGSLLAYVISGIIIYFVMTALAEMSTFIPIAGSFNSFADRFVDPSFGFAIAYNYWYQWIVTSATDVVAAGIIMKYWLPKVNPILWSVLVFVIIVFLNLFGARLYGETEFWLSLIKVIAIVIFIIIGILTASGAIGGTTYGFSNWKLEGGPFVDGFKGFMGVFVFAGFAFQGTEIVGITAGESQNPSRDIPKAIRSIFWRILLFYVLTIFLIGLIIPYDNENLLKSDIDAVAISPLVLVLLKAGIKAGPDIMNAIILTSVLSAGNSGLYLTTRALYSLAIEGKAPKILNKVSKQGTPIYCLIVGAFLVLVLFCLSLINDQNIYVWFVAVSGIAGFISWAAQGYQTFIGSKFNASGFFQAYIGVPIFLLLWAGYKLAKRSKLKKNDKSQISKWIADTEADTSCNWMGLELVYPELKTHINYVFKIRNGTYRTARRYAKSGFIEKRFIEECPFCRNIAPETIEHILLELFCTFVMSNVPGVIPSAAAG</sequence>
<feature type="transmembrane region" description="Helical" evidence="7">
    <location>
        <begin position="415"/>
        <end position="433"/>
    </location>
</feature>
<dbReference type="Gene3D" id="1.20.1740.10">
    <property type="entry name" value="Amino acid/polyamine transporter I"/>
    <property type="match status" value="1"/>
</dbReference>
<evidence type="ECO:0000256" key="6">
    <source>
        <dbReference type="ARBA" id="ARBA00023136"/>
    </source>
</evidence>
<dbReference type="AlphaFoldDB" id="A0A2T9Y4X5"/>
<dbReference type="InterPro" id="IPR004841">
    <property type="entry name" value="AA-permease/SLC12A_dom"/>
</dbReference>
<dbReference type="PROSITE" id="PS00218">
    <property type="entry name" value="AMINO_ACID_PERMEASE_1"/>
    <property type="match status" value="1"/>
</dbReference>
<dbReference type="Pfam" id="PF00324">
    <property type="entry name" value="AA_permease"/>
    <property type="match status" value="1"/>
</dbReference>
<organism evidence="9 10">
    <name type="scientific">Smittium simulii</name>
    <dbReference type="NCBI Taxonomy" id="133385"/>
    <lineage>
        <taxon>Eukaryota</taxon>
        <taxon>Fungi</taxon>
        <taxon>Fungi incertae sedis</taxon>
        <taxon>Zoopagomycota</taxon>
        <taxon>Kickxellomycotina</taxon>
        <taxon>Harpellomycetes</taxon>
        <taxon>Harpellales</taxon>
        <taxon>Legeriomycetaceae</taxon>
        <taxon>Smittium</taxon>
    </lineage>
</organism>
<feature type="transmembrane region" description="Helical" evidence="7">
    <location>
        <begin position="288"/>
        <end position="305"/>
    </location>
</feature>
<feature type="non-terminal residue" evidence="9">
    <location>
        <position position="546"/>
    </location>
</feature>
<keyword evidence="5 7" id="KW-1133">Transmembrane helix</keyword>
<feature type="transmembrane region" description="Helical" evidence="7">
    <location>
        <begin position="382"/>
        <end position="403"/>
    </location>
</feature>
<comment type="subcellular location">
    <subcellularLocation>
        <location evidence="1">Membrane</location>
        <topology evidence="1">Multi-pass membrane protein</topology>
    </subcellularLocation>
</comment>
<evidence type="ECO:0000256" key="4">
    <source>
        <dbReference type="ARBA" id="ARBA00022970"/>
    </source>
</evidence>
<dbReference type="Proteomes" id="UP000245383">
    <property type="component" value="Unassembled WGS sequence"/>
</dbReference>
<feature type="transmembrane region" description="Helical" evidence="7">
    <location>
        <begin position="216"/>
        <end position="236"/>
    </location>
</feature>
<protein>
    <recommendedName>
        <fullName evidence="8">Amino acid permease/ SLC12A domain-containing protein</fullName>
    </recommendedName>
</protein>
<dbReference type="STRING" id="133385.A0A2T9Y4X5"/>
<evidence type="ECO:0000256" key="2">
    <source>
        <dbReference type="ARBA" id="ARBA00022448"/>
    </source>
</evidence>
<dbReference type="PANTHER" id="PTHR43341">
    <property type="entry name" value="AMINO ACID PERMEASE"/>
    <property type="match status" value="1"/>
</dbReference>
<dbReference type="GO" id="GO:0016020">
    <property type="term" value="C:membrane"/>
    <property type="evidence" value="ECO:0007669"/>
    <property type="project" value="UniProtKB-SubCell"/>
</dbReference>
<dbReference type="GO" id="GO:0015171">
    <property type="term" value="F:amino acid transmembrane transporter activity"/>
    <property type="evidence" value="ECO:0007669"/>
    <property type="project" value="TreeGrafter"/>
</dbReference>
<reference evidence="9 10" key="1">
    <citation type="journal article" date="2018" name="MBio">
        <title>Comparative Genomics Reveals the Core Gene Toolbox for the Fungus-Insect Symbiosis.</title>
        <authorList>
            <person name="Wang Y."/>
            <person name="Stata M."/>
            <person name="Wang W."/>
            <person name="Stajich J.E."/>
            <person name="White M.M."/>
            <person name="Moncalvo J.M."/>
        </authorList>
    </citation>
    <scope>NUCLEOTIDE SEQUENCE [LARGE SCALE GENOMIC DNA]</scope>
    <source>
        <strain evidence="9 10">SWE-8-4</strain>
    </source>
</reference>
<feature type="transmembrane region" description="Helical" evidence="7">
    <location>
        <begin position="356"/>
        <end position="377"/>
    </location>
</feature>